<protein>
    <recommendedName>
        <fullName evidence="6">Glutamate-1-semialdehyde 2,1-aminomutase</fullName>
    </recommendedName>
</protein>
<dbReference type="InterPro" id="IPR015422">
    <property type="entry name" value="PyrdxlP-dep_Trfase_small"/>
</dbReference>
<sequence length="458" mass="51312">MLKKDKSEALTQEFNEYYPGGHSNLRIPMDVTNHRLFIKSSGGSHLVDVDGNEYIEYNGSMGPNILGHAHPEYVARLKEYLDHNGTAIGSNLLFSPLDIEVAKKLCEFVPCVEEVKFMTSGSEAVQMAFRIMRAYTGKTTIVRVEGHYAGWPDNVLGGRRNPDPGSKPYADFELAGGQGVDPFYTEGRIPWAGKEIFMITWNDFEQLEETFDKYHEEIAGIHLEGIVWNHDGLYPKPGYLEKVRELCDKYNIVMCMDEIITGFRVNIGGAQTVVGVTPDICTMGKAMANGIPMSCVGGKKKIMDAIRNGRVLSPGTFQGYGLGMYAVNTTLDILSRDNCAVYGQVFKVQERIMDGLVEITNRYDIPLTLTESNGVFSTIFGVPGGRRRLYTKEDLAGFDKKIVEVFQKYMQENGVFLMFGGRWYVNASHTMEDAEKTLEAADKSLKDMKEHNLRFILA</sequence>
<dbReference type="InterPro" id="IPR015421">
    <property type="entry name" value="PyrdxlP-dep_Trfase_major"/>
</dbReference>
<evidence type="ECO:0000256" key="1">
    <source>
        <dbReference type="ARBA" id="ARBA00001933"/>
    </source>
</evidence>
<dbReference type="Proteomes" id="UP000034189">
    <property type="component" value="Chromosome"/>
</dbReference>
<dbReference type="PANTHER" id="PTHR43713:SF3">
    <property type="entry name" value="GLUTAMATE-1-SEMIALDEHYDE 2,1-AMINOMUTASE 1, CHLOROPLASTIC-RELATED"/>
    <property type="match status" value="1"/>
</dbReference>
<dbReference type="PANTHER" id="PTHR43713">
    <property type="entry name" value="GLUTAMATE-1-SEMIALDEHYDE 2,1-AMINOMUTASE"/>
    <property type="match status" value="1"/>
</dbReference>
<dbReference type="Pfam" id="PF00202">
    <property type="entry name" value="Aminotran_3"/>
    <property type="match status" value="1"/>
</dbReference>
<dbReference type="HOGENOM" id="CLU_016922_1_5_9"/>
<reference evidence="4 5" key="2">
    <citation type="journal article" date="2016" name="Genome Announc.">
        <title>Genome Sequence of a Gram-Positive Diazotroph, Paenibacillus durus Type Strain ATCC 35681.</title>
        <authorList>
            <person name="Halim M.A."/>
            <person name="Rahman A.Y."/>
            <person name="Sim K.S."/>
            <person name="Yam H.C."/>
            <person name="Rahim A.A."/>
            <person name="Ghazali A.H."/>
            <person name="Najimudin N."/>
        </authorList>
    </citation>
    <scope>NUCLEOTIDE SEQUENCE [LARGE SCALE GENOMIC DNA]</scope>
    <source>
        <strain evidence="4 5">ATCC 35681</strain>
    </source>
</reference>
<evidence type="ECO:0000256" key="3">
    <source>
        <dbReference type="RuleBase" id="RU003560"/>
    </source>
</evidence>
<evidence type="ECO:0000256" key="2">
    <source>
        <dbReference type="ARBA" id="ARBA00022898"/>
    </source>
</evidence>
<dbReference type="RefSeq" id="WP_046723880.1">
    <property type="nucleotide sequence ID" value="NZ_CP011114.1"/>
</dbReference>
<dbReference type="SUPFAM" id="SSF53383">
    <property type="entry name" value="PLP-dependent transferases"/>
    <property type="match status" value="1"/>
</dbReference>
<dbReference type="Gene3D" id="3.40.640.10">
    <property type="entry name" value="Type I PLP-dependent aspartate aminotransferase-like (Major domain)"/>
    <property type="match status" value="1"/>
</dbReference>
<proteinExistence type="inferred from homology"/>
<comment type="cofactor">
    <cofactor evidence="1">
        <name>pyridoxal 5'-phosphate</name>
        <dbReference type="ChEBI" id="CHEBI:597326"/>
    </cofactor>
</comment>
<organism evidence="4 5">
    <name type="scientific">Paenibacillus durus ATCC 35681</name>
    <dbReference type="NCBI Taxonomy" id="1333534"/>
    <lineage>
        <taxon>Bacteria</taxon>
        <taxon>Bacillati</taxon>
        <taxon>Bacillota</taxon>
        <taxon>Bacilli</taxon>
        <taxon>Bacillales</taxon>
        <taxon>Paenibacillaceae</taxon>
        <taxon>Paenibacillus</taxon>
    </lineage>
</organism>
<evidence type="ECO:0000313" key="4">
    <source>
        <dbReference type="EMBL" id="AKG37251.1"/>
    </source>
</evidence>
<dbReference type="EMBL" id="CP011114">
    <property type="protein sequence ID" value="AKG37251.1"/>
    <property type="molecule type" value="Genomic_DNA"/>
</dbReference>
<accession>A0A0F7CK91</accession>
<gene>
    <name evidence="4" type="ORF">VK70_24415</name>
</gene>
<dbReference type="GO" id="GO:0030170">
    <property type="term" value="F:pyridoxal phosphate binding"/>
    <property type="evidence" value="ECO:0007669"/>
    <property type="project" value="InterPro"/>
</dbReference>
<evidence type="ECO:0000313" key="5">
    <source>
        <dbReference type="Proteomes" id="UP000034189"/>
    </source>
</evidence>
<comment type="similarity">
    <text evidence="3">Belongs to the class-III pyridoxal-phosphate-dependent aminotransferase family.</text>
</comment>
<keyword evidence="2 3" id="KW-0663">Pyridoxal phosphate</keyword>
<reference evidence="4 5" key="1">
    <citation type="submission" date="2015-03" db="EMBL/GenBank/DDBJ databases">
        <authorList>
            <person name="Abdul Halim M."/>
        </authorList>
    </citation>
    <scope>NUCLEOTIDE SEQUENCE [LARGE SCALE GENOMIC DNA]</scope>
    <source>
        <strain evidence="4 5">ATCC 35681</strain>
    </source>
</reference>
<dbReference type="Gene3D" id="3.90.1150.10">
    <property type="entry name" value="Aspartate Aminotransferase, domain 1"/>
    <property type="match status" value="1"/>
</dbReference>
<dbReference type="OrthoDB" id="9807885at2"/>
<dbReference type="InterPro" id="IPR015424">
    <property type="entry name" value="PyrdxlP-dep_Trfase"/>
</dbReference>
<dbReference type="GO" id="GO:0008483">
    <property type="term" value="F:transaminase activity"/>
    <property type="evidence" value="ECO:0007669"/>
    <property type="project" value="InterPro"/>
</dbReference>
<dbReference type="InterPro" id="IPR005814">
    <property type="entry name" value="Aminotrans_3"/>
</dbReference>
<evidence type="ECO:0008006" key="6">
    <source>
        <dbReference type="Google" id="ProtNLM"/>
    </source>
</evidence>
<name>A0A0F7CK91_PAEDU</name>
<dbReference type="PATRIC" id="fig|1333534.5.peg.5332"/>
<dbReference type="AlphaFoldDB" id="A0A0F7CK91"/>